<evidence type="ECO:0000313" key="3">
    <source>
        <dbReference type="Proteomes" id="UP000265520"/>
    </source>
</evidence>
<reference evidence="2 3" key="1">
    <citation type="journal article" date="2018" name="Front. Plant Sci.">
        <title>Red Clover (Trifolium pratense) and Zigzag Clover (T. medium) - A Picture of Genomic Similarities and Differences.</title>
        <authorList>
            <person name="Dluhosova J."/>
            <person name="Istvanek J."/>
            <person name="Nedelnik J."/>
            <person name="Repkova J."/>
        </authorList>
    </citation>
    <scope>NUCLEOTIDE SEQUENCE [LARGE SCALE GENOMIC DNA]</scope>
    <source>
        <strain evidence="3">cv. 10/8</strain>
        <tissue evidence="2">Leaf</tissue>
    </source>
</reference>
<dbReference type="PANTHER" id="PTHR13513">
    <property type="entry name" value="E3 UBIQUITIN-PROTEIN LIGASE UBR7"/>
    <property type="match status" value="1"/>
</dbReference>
<evidence type="ECO:0000313" key="2">
    <source>
        <dbReference type="EMBL" id="MCH93088.1"/>
    </source>
</evidence>
<name>A0A392N2A0_9FABA</name>
<dbReference type="EMBL" id="LXQA010024140">
    <property type="protein sequence ID" value="MCH93088.1"/>
    <property type="molecule type" value="Genomic_DNA"/>
</dbReference>
<comment type="caution">
    <text evidence="2">The sequence shown here is derived from an EMBL/GenBank/DDBJ whole genome shotgun (WGS) entry which is preliminary data.</text>
</comment>
<protein>
    <submittedName>
        <fullName evidence="2">E3 ubiquitin-protein ligase UBR7</fullName>
    </submittedName>
</protein>
<dbReference type="PANTHER" id="PTHR13513:SF9">
    <property type="entry name" value="E3 UBIQUITIN-PROTEIN LIGASE UBR7-RELATED"/>
    <property type="match status" value="1"/>
</dbReference>
<organism evidence="2 3">
    <name type="scientific">Trifolium medium</name>
    <dbReference type="NCBI Taxonomy" id="97028"/>
    <lineage>
        <taxon>Eukaryota</taxon>
        <taxon>Viridiplantae</taxon>
        <taxon>Streptophyta</taxon>
        <taxon>Embryophyta</taxon>
        <taxon>Tracheophyta</taxon>
        <taxon>Spermatophyta</taxon>
        <taxon>Magnoliopsida</taxon>
        <taxon>eudicotyledons</taxon>
        <taxon>Gunneridae</taxon>
        <taxon>Pentapetalae</taxon>
        <taxon>rosids</taxon>
        <taxon>fabids</taxon>
        <taxon>Fabales</taxon>
        <taxon>Fabaceae</taxon>
        <taxon>Papilionoideae</taxon>
        <taxon>50 kb inversion clade</taxon>
        <taxon>NPAAA clade</taxon>
        <taxon>Hologalegina</taxon>
        <taxon>IRL clade</taxon>
        <taxon>Trifolieae</taxon>
        <taxon>Trifolium</taxon>
    </lineage>
</organism>
<feature type="region of interest" description="Disordered" evidence="1">
    <location>
        <begin position="53"/>
        <end position="74"/>
    </location>
</feature>
<feature type="non-terminal residue" evidence="2">
    <location>
        <position position="1"/>
    </location>
</feature>
<dbReference type="GO" id="GO:0005737">
    <property type="term" value="C:cytoplasm"/>
    <property type="evidence" value="ECO:0007669"/>
    <property type="project" value="TreeGrafter"/>
</dbReference>
<dbReference type="AlphaFoldDB" id="A0A392N2A0"/>
<dbReference type="Proteomes" id="UP000265520">
    <property type="component" value="Unassembled WGS sequence"/>
</dbReference>
<dbReference type="GO" id="GO:0061630">
    <property type="term" value="F:ubiquitin protein ligase activity"/>
    <property type="evidence" value="ECO:0007669"/>
    <property type="project" value="InterPro"/>
</dbReference>
<dbReference type="GO" id="GO:0008270">
    <property type="term" value="F:zinc ion binding"/>
    <property type="evidence" value="ECO:0007669"/>
    <property type="project" value="InterPro"/>
</dbReference>
<keyword evidence="3" id="KW-1185">Reference proteome</keyword>
<proteinExistence type="predicted"/>
<accession>A0A392N2A0</accession>
<evidence type="ECO:0000256" key="1">
    <source>
        <dbReference type="SAM" id="MobiDB-lite"/>
    </source>
</evidence>
<dbReference type="InterPro" id="IPR040204">
    <property type="entry name" value="UBR7"/>
</dbReference>
<sequence length="245" mass="27294">IPRDEEGEPLYEDFICKACSEVCFFLKLYPEVILAAGKQPNAPVQVSKDKGILEDKPSTCGSEKPLGDASYDSPKIDEAQTSVDSGSISNGKDLPQGGSCNSSTALNKCTEGTNLHVNCLLGVNIVAASPVTHGKPIFLSKNWRDALCKCNTCLEYYNQKRIAFLLDKDDSIVEYEKMAKQKREEKLQQQEGAELSFFNKLGHVEKVEILKGIEEMKDGLRTFLVCSVLHRFLVLYVFLHYCCHC</sequence>